<evidence type="ECO:0000256" key="11">
    <source>
        <dbReference type="ARBA" id="ARBA00023136"/>
    </source>
</evidence>
<evidence type="ECO:0000259" key="18">
    <source>
        <dbReference type="Pfam" id="PF07715"/>
    </source>
</evidence>
<keyword evidence="9" id="KW-0406">Ion transport</keyword>
<evidence type="ECO:0000256" key="5">
    <source>
        <dbReference type="ARBA" id="ARBA00022496"/>
    </source>
</evidence>
<dbReference type="InterPro" id="IPR000531">
    <property type="entry name" value="Beta-barrel_TonB"/>
</dbReference>
<proteinExistence type="inferred from homology"/>
<dbReference type="GO" id="GO:0015891">
    <property type="term" value="P:siderophore transport"/>
    <property type="evidence" value="ECO:0007669"/>
    <property type="project" value="InterPro"/>
</dbReference>
<dbReference type="Gene3D" id="2.170.130.10">
    <property type="entry name" value="TonB-dependent receptor, plug domain"/>
    <property type="match status" value="1"/>
</dbReference>
<keyword evidence="20" id="KW-1185">Reference proteome</keyword>
<reference evidence="19 20" key="1">
    <citation type="submission" date="2018-03" db="EMBL/GenBank/DDBJ databases">
        <title>The draft genome of Sphingosinicella sp. GL-C-18.</title>
        <authorList>
            <person name="Liu L."/>
            <person name="Li L."/>
            <person name="Liang L."/>
            <person name="Zhang X."/>
            <person name="Wang T."/>
        </authorList>
    </citation>
    <scope>NUCLEOTIDE SEQUENCE [LARGE SCALE GENOMIC DNA]</scope>
    <source>
        <strain evidence="19 20">GL-C-18</strain>
    </source>
</reference>
<keyword evidence="11 14" id="KW-0472">Membrane</keyword>
<keyword evidence="5" id="KW-0410">Iron transport</keyword>
<evidence type="ECO:0000256" key="9">
    <source>
        <dbReference type="ARBA" id="ARBA00023065"/>
    </source>
</evidence>
<dbReference type="Gene3D" id="2.40.170.20">
    <property type="entry name" value="TonB-dependent receptor, beta-barrel domain"/>
    <property type="match status" value="1"/>
</dbReference>
<dbReference type="CDD" id="cd01347">
    <property type="entry name" value="ligand_gated_channel"/>
    <property type="match status" value="1"/>
</dbReference>
<evidence type="ECO:0000256" key="13">
    <source>
        <dbReference type="ARBA" id="ARBA00023237"/>
    </source>
</evidence>
<keyword evidence="3 14" id="KW-0813">Transport</keyword>
<dbReference type="InterPro" id="IPR039426">
    <property type="entry name" value="TonB-dep_rcpt-like"/>
</dbReference>
<comment type="caution">
    <text evidence="19">The sequence shown here is derived from an EMBL/GenBank/DDBJ whole genome shotgun (WGS) entry which is preliminary data.</text>
</comment>
<evidence type="ECO:0000256" key="14">
    <source>
        <dbReference type="PROSITE-ProRule" id="PRU01360"/>
    </source>
</evidence>
<evidence type="ECO:0000256" key="15">
    <source>
        <dbReference type="RuleBase" id="RU003357"/>
    </source>
</evidence>
<feature type="domain" description="TonB-dependent receptor plug" evidence="18">
    <location>
        <begin position="55"/>
        <end position="155"/>
    </location>
</feature>
<dbReference type="PROSITE" id="PS52016">
    <property type="entry name" value="TONB_DEPENDENT_REC_3"/>
    <property type="match status" value="1"/>
</dbReference>
<dbReference type="AlphaFoldDB" id="A0A2P7QUB6"/>
<keyword evidence="7 16" id="KW-0732">Signal</keyword>
<evidence type="ECO:0000256" key="12">
    <source>
        <dbReference type="ARBA" id="ARBA00023170"/>
    </source>
</evidence>
<evidence type="ECO:0000256" key="2">
    <source>
        <dbReference type="ARBA" id="ARBA00009810"/>
    </source>
</evidence>
<dbReference type="Pfam" id="PF07715">
    <property type="entry name" value="Plug"/>
    <property type="match status" value="1"/>
</dbReference>
<organism evidence="19 20">
    <name type="scientific">Allosphingosinicella deserti</name>
    <dbReference type="NCBI Taxonomy" id="2116704"/>
    <lineage>
        <taxon>Bacteria</taxon>
        <taxon>Pseudomonadati</taxon>
        <taxon>Pseudomonadota</taxon>
        <taxon>Alphaproteobacteria</taxon>
        <taxon>Sphingomonadales</taxon>
        <taxon>Sphingomonadaceae</taxon>
        <taxon>Allosphingosinicella</taxon>
    </lineage>
</organism>
<evidence type="ECO:0000313" key="20">
    <source>
        <dbReference type="Proteomes" id="UP000241167"/>
    </source>
</evidence>
<evidence type="ECO:0000259" key="17">
    <source>
        <dbReference type="Pfam" id="PF00593"/>
    </source>
</evidence>
<feature type="chain" id="PRO_5015149841" evidence="16">
    <location>
        <begin position="19"/>
        <end position="709"/>
    </location>
</feature>
<dbReference type="InterPro" id="IPR012910">
    <property type="entry name" value="Plug_dom"/>
</dbReference>
<dbReference type="Proteomes" id="UP000241167">
    <property type="component" value="Unassembled WGS sequence"/>
</dbReference>
<dbReference type="SUPFAM" id="SSF56935">
    <property type="entry name" value="Porins"/>
    <property type="match status" value="1"/>
</dbReference>
<feature type="signal peptide" evidence="16">
    <location>
        <begin position="1"/>
        <end position="18"/>
    </location>
</feature>
<keyword evidence="13 14" id="KW-0998">Cell outer membrane</keyword>
<protein>
    <submittedName>
        <fullName evidence="19">TonB-dependent siderophore receptor</fullName>
    </submittedName>
</protein>
<evidence type="ECO:0000256" key="10">
    <source>
        <dbReference type="ARBA" id="ARBA00023077"/>
    </source>
</evidence>
<dbReference type="GO" id="GO:0009279">
    <property type="term" value="C:cell outer membrane"/>
    <property type="evidence" value="ECO:0007669"/>
    <property type="project" value="UniProtKB-SubCell"/>
</dbReference>
<evidence type="ECO:0000256" key="3">
    <source>
        <dbReference type="ARBA" id="ARBA00022448"/>
    </source>
</evidence>
<keyword evidence="8" id="KW-0408">Iron</keyword>
<dbReference type="InterPro" id="IPR036942">
    <property type="entry name" value="Beta-barrel_TonB_sf"/>
</dbReference>
<evidence type="ECO:0000256" key="6">
    <source>
        <dbReference type="ARBA" id="ARBA00022692"/>
    </source>
</evidence>
<dbReference type="NCBIfam" id="TIGR01783">
    <property type="entry name" value="TonB-siderophor"/>
    <property type="match status" value="1"/>
</dbReference>
<dbReference type="GO" id="GO:0015344">
    <property type="term" value="F:siderophore uptake transmembrane transporter activity"/>
    <property type="evidence" value="ECO:0007669"/>
    <property type="project" value="TreeGrafter"/>
</dbReference>
<dbReference type="Pfam" id="PF00593">
    <property type="entry name" value="TonB_dep_Rec_b-barrel"/>
    <property type="match status" value="1"/>
</dbReference>
<keyword evidence="6 14" id="KW-0812">Transmembrane</keyword>
<evidence type="ECO:0000256" key="1">
    <source>
        <dbReference type="ARBA" id="ARBA00004571"/>
    </source>
</evidence>
<dbReference type="EMBL" id="PXYI01000002">
    <property type="protein sequence ID" value="PSJ41554.1"/>
    <property type="molecule type" value="Genomic_DNA"/>
</dbReference>
<sequence length="709" mass="76719">MHALRFALLVCTSSAALAAPAAAQTAGPANDAIIVTAPNYVPEGSEAATKSDIPLIETPQSVTVITRDQIDLLDWSNLGQTVRYVAGVTGENYGPDERVDWLTMRGFEPVQFVDGLQASIGSIANTGLDLYGAESVEILKGPSSVLYGIAPPGGIVNITSRRPQNDFAGEIEGQIGNRDHRQINGDITGALADGVSARLTALYRDRGTQTREVDSERLYVAPALTLRPGPDSRITLLSYYQRDEVTGDGGGFLPAQGTLLPNPNGRISSTANLGEPGYNRFLRRHWGIGYDASHDLSDTISIHQNLKFTHLYSDQRGVGGNGFVDSDSNGTPDDYRNVARYSFSFRENVDTFAVDTRINAGLRTGAVQHDLVAGIDYRNYDYLGSSAFGFGIPPIDAYAPDYGALIPALPPLPFSSQEQRQIGLYAQDQLRLGGGLILTLAGRHDWIRDCEKLADTRRSFGDFSYRAGLSYVFDNGIAPYLSFARSFEPVAGADRSGTPFDPTTGRQIEAGLKFDARNAPDGTKLFATLAAYHLVQQNVLTPDTANAGGESFQVQTGEVTVEGIEAELVARFNERLSLNASYTYTDSEVTESNGPELGDQLPVTPHHKLSALADYTFQDGSLAGLGASFGGRYLSKSTGNLTSAFAPTVFVNPAVTLFDASIHYDRSDWRFAVTASNLFDKDYVARCYSNTNCFFGTRRVVTASVRRRF</sequence>
<dbReference type="PANTHER" id="PTHR32552:SF68">
    <property type="entry name" value="FERRICHROME OUTER MEMBRANE TRANSPORTER_PHAGE RECEPTOR"/>
    <property type="match status" value="1"/>
</dbReference>
<evidence type="ECO:0000313" key="19">
    <source>
        <dbReference type="EMBL" id="PSJ41554.1"/>
    </source>
</evidence>
<name>A0A2P7QUB6_9SPHN</name>
<keyword evidence="12 19" id="KW-0675">Receptor</keyword>
<dbReference type="InterPro" id="IPR037066">
    <property type="entry name" value="Plug_dom_sf"/>
</dbReference>
<evidence type="ECO:0000256" key="8">
    <source>
        <dbReference type="ARBA" id="ARBA00023004"/>
    </source>
</evidence>
<comment type="similarity">
    <text evidence="2 14 15">Belongs to the TonB-dependent receptor family.</text>
</comment>
<accession>A0A2P7QUB6</accession>
<gene>
    <name evidence="19" type="ORF">C7I55_04375</name>
</gene>
<comment type="subcellular location">
    <subcellularLocation>
        <location evidence="1 14">Cell outer membrane</location>
        <topology evidence="1 14">Multi-pass membrane protein</topology>
    </subcellularLocation>
</comment>
<dbReference type="InterPro" id="IPR010105">
    <property type="entry name" value="TonB_sidphr_rcpt"/>
</dbReference>
<evidence type="ECO:0000256" key="16">
    <source>
        <dbReference type="SAM" id="SignalP"/>
    </source>
</evidence>
<dbReference type="PANTHER" id="PTHR32552">
    <property type="entry name" value="FERRICHROME IRON RECEPTOR-RELATED"/>
    <property type="match status" value="1"/>
</dbReference>
<keyword evidence="10 15" id="KW-0798">TonB box</keyword>
<keyword evidence="4 14" id="KW-1134">Transmembrane beta strand</keyword>
<evidence type="ECO:0000256" key="7">
    <source>
        <dbReference type="ARBA" id="ARBA00022729"/>
    </source>
</evidence>
<evidence type="ECO:0000256" key="4">
    <source>
        <dbReference type="ARBA" id="ARBA00022452"/>
    </source>
</evidence>
<dbReference type="GO" id="GO:0038023">
    <property type="term" value="F:signaling receptor activity"/>
    <property type="evidence" value="ECO:0007669"/>
    <property type="project" value="InterPro"/>
</dbReference>
<feature type="domain" description="TonB-dependent receptor-like beta-barrel" evidence="17">
    <location>
        <begin position="230"/>
        <end position="678"/>
    </location>
</feature>